<dbReference type="AlphaFoldDB" id="F4GM24"/>
<dbReference type="STRING" id="760011.Spico_1291"/>
<organism evidence="5 6">
    <name type="scientific">Parasphaerochaeta coccoides (strain ATCC BAA-1237 / DSM 17374 / SPN1)</name>
    <name type="common">Sphaerochaeta coccoides</name>
    <dbReference type="NCBI Taxonomy" id="760011"/>
    <lineage>
        <taxon>Bacteria</taxon>
        <taxon>Pseudomonadati</taxon>
        <taxon>Spirochaetota</taxon>
        <taxon>Spirochaetia</taxon>
        <taxon>Spirochaetales</taxon>
        <taxon>Sphaerochaetaceae</taxon>
        <taxon>Parasphaerochaeta</taxon>
    </lineage>
</organism>
<evidence type="ECO:0000313" key="6">
    <source>
        <dbReference type="Proteomes" id="UP000007939"/>
    </source>
</evidence>
<dbReference type="Proteomes" id="UP000007939">
    <property type="component" value="Chromosome"/>
</dbReference>
<evidence type="ECO:0000259" key="3">
    <source>
        <dbReference type="Pfam" id="PF01408"/>
    </source>
</evidence>
<evidence type="ECO:0000256" key="1">
    <source>
        <dbReference type="ARBA" id="ARBA00010928"/>
    </source>
</evidence>
<dbReference type="OrthoDB" id="9783105at2"/>
<accession>F4GM24</accession>
<reference evidence="5 6" key="2">
    <citation type="journal article" date="2012" name="Stand. Genomic Sci.">
        <title>Complete genome sequence of the termite hindgut bacterium Spirochaeta coccoides type strain (SPN1(T)), reclassification in the genus Sphaerochaeta as Sphaerochaeta coccoides comb. nov. and emendations of the family Spirochaetaceae and the genus Sphaerochaeta.</title>
        <authorList>
            <person name="Abt B."/>
            <person name="Han C."/>
            <person name="Scheuner C."/>
            <person name="Lu M."/>
            <person name="Lapidus A."/>
            <person name="Nolan M."/>
            <person name="Lucas S."/>
            <person name="Hammon N."/>
            <person name="Deshpande S."/>
            <person name="Cheng J.F."/>
            <person name="Tapia R."/>
            <person name="Goodwin L.A."/>
            <person name="Pitluck S."/>
            <person name="Liolios K."/>
            <person name="Pagani I."/>
            <person name="Ivanova N."/>
            <person name="Mavromatis K."/>
            <person name="Mikhailova N."/>
            <person name="Huntemann M."/>
            <person name="Pati A."/>
            <person name="Chen A."/>
            <person name="Palaniappan K."/>
            <person name="Land M."/>
            <person name="Hauser L."/>
            <person name="Brambilla E.M."/>
            <person name="Rohde M."/>
            <person name="Spring S."/>
            <person name="Gronow S."/>
            <person name="Goker M."/>
            <person name="Woyke T."/>
            <person name="Bristow J."/>
            <person name="Eisen J.A."/>
            <person name="Markowitz V."/>
            <person name="Hugenholtz P."/>
            <person name="Kyrpides N.C."/>
            <person name="Klenk H.P."/>
            <person name="Detter J.C."/>
        </authorList>
    </citation>
    <scope>NUCLEOTIDE SEQUENCE [LARGE SCALE GENOMIC DNA]</scope>
    <source>
        <strain evidence="6">ATCC BAA-1237 / DSM 17374 / SPN1</strain>
    </source>
</reference>
<feature type="domain" description="Gfo/Idh/MocA-like oxidoreductase N-terminal" evidence="3">
    <location>
        <begin position="1"/>
        <end position="116"/>
    </location>
</feature>
<gene>
    <name evidence="5" type="ordered locus">Spico_1291</name>
</gene>
<evidence type="ECO:0000256" key="2">
    <source>
        <dbReference type="ARBA" id="ARBA00023002"/>
    </source>
</evidence>
<dbReference type="InterPro" id="IPR055170">
    <property type="entry name" value="GFO_IDH_MocA-like_dom"/>
</dbReference>
<dbReference type="Pfam" id="PF01408">
    <property type="entry name" value="GFO_IDH_MocA"/>
    <property type="match status" value="1"/>
</dbReference>
<keyword evidence="6" id="KW-1185">Reference proteome</keyword>
<dbReference type="GO" id="GO:0047115">
    <property type="term" value="F:trans-1,2-dihydrobenzene-1,2-diol dehydrogenase activity"/>
    <property type="evidence" value="ECO:0007669"/>
    <property type="project" value="UniProtKB-EC"/>
</dbReference>
<dbReference type="eggNOG" id="COG0673">
    <property type="taxonomic scope" value="Bacteria"/>
</dbReference>
<dbReference type="KEGG" id="scc:Spico_1291"/>
<evidence type="ECO:0000313" key="5">
    <source>
        <dbReference type="EMBL" id="AEC02499.1"/>
    </source>
</evidence>
<dbReference type="Gene3D" id="3.40.50.720">
    <property type="entry name" value="NAD(P)-binding Rossmann-like Domain"/>
    <property type="match status" value="1"/>
</dbReference>
<dbReference type="EC" id="1.3.1.20" evidence="5"/>
<comment type="similarity">
    <text evidence="1">Belongs to the Gfo/Idh/MocA family.</text>
</comment>
<dbReference type="PANTHER" id="PTHR22604">
    <property type="entry name" value="OXIDOREDUCTASES"/>
    <property type="match status" value="1"/>
</dbReference>
<dbReference type="RefSeq" id="WP_013739894.1">
    <property type="nucleotide sequence ID" value="NC_015436.1"/>
</dbReference>
<name>F4GM24_PARC1</name>
<feature type="domain" description="GFO/IDH/MocA-like oxidoreductase" evidence="4">
    <location>
        <begin position="134"/>
        <end position="243"/>
    </location>
</feature>
<dbReference type="GO" id="GO:0000166">
    <property type="term" value="F:nucleotide binding"/>
    <property type="evidence" value="ECO:0007669"/>
    <property type="project" value="InterPro"/>
</dbReference>
<keyword evidence="2 5" id="KW-0560">Oxidoreductase</keyword>
<sequence>MRFAILGAGGIARKMAATVIRMEGVEAYAVASRDGAKAEGFAREFGFARSYGSYEKMLDDPKVDLVYIATPHSHHHDHAIMAMKKGKAVLCEKAFSINADQAREMVCVAKENSVLLAEAIWTRYMPSCSIINGLVSSGVIGTVTSLTANLGYPVGHVERLRELALAGGSLLDLGVYPLNFALMVFGRDIVDISSSCVKTTAGVDARGNMTLTYADGRMADLHFNMDAATDRRGMIFGSKGYIEVRNINNPEVIRVFDKNHVCMASHEVPPQISGYEYEVIACRNALEKGQVECPEMPHEEIIFVMEIMDKVREKWGITFPQEA</sequence>
<dbReference type="InterPro" id="IPR000683">
    <property type="entry name" value="Gfo/Idh/MocA-like_OxRdtase_N"/>
</dbReference>
<proteinExistence type="inferred from homology"/>
<dbReference type="InterPro" id="IPR050984">
    <property type="entry name" value="Gfo/Idh/MocA_domain"/>
</dbReference>
<dbReference type="SUPFAM" id="SSF51735">
    <property type="entry name" value="NAD(P)-binding Rossmann-fold domains"/>
    <property type="match status" value="1"/>
</dbReference>
<dbReference type="HOGENOM" id="CLU_023194_7_2_12"/>
<evidence type="ECO:0000259" key="4">
    <source>
        <dbReference type="Pfam" id="PF22725"/>
    </source>
</evidence>
<dbReference type="Gene3D" id="3.30.360.10">
    <property type="entry name" value="Dihydrodipicolinate Reductase, domain 2"/>
    <property type="match status" value="1"/>
</dbReference>
<dbReference type="SUPFAM" id="SSF55347">
    <property type="entry name" value="Glyceraldehyde-3-phosphate dehydrogenase-like, C-terminal domain"/>
    <property type="match status" value="1"/>
</dbReference>
<dbReference type="InterPro" id="IPR036291">
    <property type="entry name" value="NAD(P)-bd_dom_sf"/>
</dbReference>
<dbReference type="Pfam" id="PF22725">
    <property type="entry name" value="GFO_IDH_MocA_C3"/>
    <property type="match status" value="1"/>
</dbReference>
<reference evidence="6" key="1">
    <citation type="submission" date="2011-04" db="EMBL/GenBank/DDBJ databases">
        <title>The complete genome of Spirochaeta coccoides DSM 17374.</title>
        <authorList>
            <person name="Lucas S."/>
            <person name="Copeland A."/>
            <person name="Lapidus A."/>
            <person name="Bruce D."/>
            <person name="Goodwin L."/>
            <person name="Pitluck S."/>
            <person name="Peters L."/>
            <person name="Kyrpides N."/>
            <person name="Mavromatis K."/>
            <person name="Pagani I."/>
            <person name="Ivanova N."/>
            <person name="Ovchinnikova G."/>
            <person name="Lu M."/>
            <person name="Detter J.C."/>
            <person name="Tapia R."/>
            <person name="Han C."/>
            <person name="Land M."/>
            <person name="Hauser L."/>
            <person name="Markowitz V."/>
            <person name="Cheng J.-F."/>
            <person name="Hugenholtz P."/>
            <person name="Woyke T."/>
            <person name="Wu D."/>
            <person name="Spring S."/>
            <person name="Schroeder M."/>
            <person name="Brambilla E."/>
            <person name="Klenk H.-P."/>
            <person name="Eisen J.A."/>
        </authorList>
    </citation>
    <scope>NUCLEOTIDE SEQUENCE [LARGE SCALE GENOMIC DNA]</scope>
    <source>
        <strain evidence="6">ATCC BAA-1237 / DSM 17374 / SPN1</strain>
    </source>
</reference>
<dbReference type="EMBL" id="CP002659">
    <property type="protein sequence ID" value="AEC02499.1"/>
    <property type="molecule type" value="Genomic_DNA"/>
</dbReference>
<dbReference type="PANTHER" id="PTHR22604:SF105">
    <property type="entry name" value="TRANS-1,2-DIHYDROBENZENE-1,2-DIOL DEHYDROGENASE"/>
    <property type="match status" value="1"/>
</dbReference>
<protein>
    <submittedName>
        <fullName evidence="5">Trans-1,2-dihydrobenzene-1,2-diol dehydrogenase</fullName>
        <ecNumber evidence="5">1.3.1.20</ecNumber>
    </submittedName>
</protein>